<dbReference type="SUPFAM" id="SSF57845">
    <property type="entry name" value="B-box zinc-binding domain"/>
    <property type="match status" value="1"/>
</dbReference>
<dbReference type="EMBL" id="JAATIP010000265">
    <property type="protein sequence ID" value="KAF4355441.1"/>
    <property type="molecule type" value="Genomic_DNA"/>
</dbReference>
<dbReference type="EMBL" id="JAATIQ010000040">
    <property type="protein sequence ID" value="KAF4395434.1"/>
    <property type="molecule type" value="Genomic_DNA"/>
</dbReference>
<dbReference type="InterPro" id="IPR006734">
    <property type="entry name" value="PLATZ"/>
</dbReference>
<protein>
    <recommendedName>
        <fullName evidence="5">B box-type domain-containing protein</fullName>
    </recommendedName>
</protein>
<organism evidence="1 3">
    <name type="scientific">Cannabis sativa</name>
    <name type="common">Hemp</name>
    <name type="synonym">Marijuana</name>
    <dbReference type="NCBI Taxonomy" id="3483"/>
    <lineage>
        <taxon>Eukaryota</taxon>
        <taxon>Viridiplantae</taxon>
        <taxon>Streptophyta</taxon>
        <taxon>Embryophyta</taxon>
        <taxon>Tracheophyta</taxon>
        <taxon>Spermatophyta</taxon>
        <taxon>Magnoliopsida</taxon>
        <taxon>eudicotyledons</taxon>
        <taxon>Gunneridae</taxon>
        <taxon>Pentapetalae</taxon>
        <taxon>rosids</taxon>
        <taxon>fabids</taxon>
        <taxon>Rosales</taxon>
        <taxon>Cannabaceae</taxon>
        <taxon>Cannabis</taxon>
    </lineage>
</organism>
<dbReference type="Proteomes" id="UP000583929">
    <property type="component" value="Unassembled WGS sequence"/>
</dbReference>
<dbReference type="PANTHER" id="PTHR31065:SF53">
    <property type="entry name" value="B BOX-TYPE DOMAIN-CONTAINING PROTEIN"/>
    <property type="match status" value="1"/>
</dbReference>
<evidence type="ECO:0000313" key="4">
    <source>
        <dbReference type="Proteomes" id="UP000583929"/>
    </source>
</evidence>
<comment type="caution">
    <text evidence="1">The sequence shown here is derived from an EMBL/GenBank/DDBJ whole genome shotgun (WGS) entry which is preliminary data.</text>
</comment>
<keyword evidence="4" id="KW-1185">Reference proteome</keyword>
<evidence type="ECO:0000313" key="1">
    <source>
        <dbReference type="EMBL" id="KAF4355441.1"/>
    </source>
</evidence>
<accession>A0A7J6EAV1</accession>
<sequence>MMKESNIGNMRVVHAQNFDHHDHHNNKKNNKMMMMVVPRWLIVMYKTIYFSRCIVHPNSKKNDSDHFCIDCLRPLCFNCLPSHFSHKHVKIRRYIYSDVINRQDLSKLFNCSGIQAINYTYHTNKAKVVFLKQRRSSQQGHHVHQLNNINNNKEYKCIICHRTLQDNSRYCSIACKVLAIHGDHEVKSRRKISCNNNKEKEDQLLITALSFPNKRQNLRRKGVPLRAPFF</sequence>
<dbReference type="AlphaFoldDB" id="A0A7J6EAV1"/>
<name>A0A7J6EAV1_CANSA</name>
<evidence type="ECO:0008006" key="5">
    <source>
        <dbReference type="Google" id="ProtNLM"/>
    </source>
</evidence>
<gene>
    <name evidence="1" type="ORF">F8388_015195</name>
    <name evidence="2" type="ORF">G4B88_010898</name>
</gene>
<dbReference type="Pfam" id="PF04640">
    <property type="entry name" value="PLATZ"/>
    <property type="match status" value="1"/>
</dbReference>
<dbReference type="PANTHER" id="PTHR31065">
    <property type="entry name" value="PLATZ TRANSCRIPTION FACTOR FAMILY PROTEIN"/>
    <property type="match status" value="1"/>
</dbReference>
<proteinExistence type="predicted"/>
<dbReference type="Proteomes" id="UP000525078">
    <property type="component" value="Unassembled WGS sequence"/>
</dbReference>
<reference evidence="3 4" key="1">
    <citation type="journal article" date="2020" name="bioRxiv">
        <title>Sequence and annotation of 42 cannabis genomes reveals extensive copy number variation in cannabinoid synthesis and pathogen resistance genes.</title>
        <authorList>
            <person name="Mckernan K.J."/>
            <person name="Helbert Y."/>
            <person name="Kane L.T."/>
            <person name="Ebling H."/>
            <person name="Zhang L."/>
            <person name="Liu B."/>
            <person name="Eaton Z."/>
            <person name="Mclaughlin S."/>
            <person name="Kingan S."/>
            <person name="Baybayan P."/>
            <person name="Concepcion G."/>
            <person name="Jordan M."/>
            <person name="Riva A."/>
            <person name="Barbazuk W."/>
            <person name="Harkins T."/>
        </authorList>
    </citation>
    <scope>NUCLEOTIDE SEQUENCE [LARGE SCALE GENOMIC DNA]</scope>
    <source>
        <strain evidence="3 4">cv. Jamaican Lion 4</strain>
        <strain evidence="2">Father</strain>
        <strain evidence="1">Mother</strain>
        <tissue evidence="1">Leaf</tissue>
    </source>
</reference>
<evidence type="ECO:0000313" key="2">
    <source>
        <dbReference type="EMBL" id="KAF4395434.1"/>
    </source>
</evidence>
<evidence type="ECO:0000313" key="3">
    <source>
        <dbReference type="Proteomes" id="UP000525078"/>
    </source>
</evidence>